<dbReference type="InterPro" id="IPR003591">
    <property type="entry name" value="Leu-rich_rpt_typical-subtyp"/>
</dbReference>
<dbReference type="GO" id="GO:0004674">
    <property type="term" value="F:protein serine/threonine kinase activity"/>
    <property type="evidence" value="ECO:0007669"/>
    <property type="project" value="UniProtKB-KW"/>
</dbReference>
<evidence type="ECO:0000256" key="10">
    <source>
        <dbReference type="ARBA" id="ARBA00047899"/>
    </source>
</evidence>
<evidence type="ECO:0000256" key="2">
    <source>
        <dbReference type="ARBA" id="ARBA00012513"/>
    </source>
</evidence>
<keyword evidence="17" id="KW-1185">Reference proteome</keyword>
<keyword evidence="9 12" id="KW-0067">ATP-binding</keyword>
<comment type="cofactor">
    <cofactor evidence="1">
        <name>Mg(2+)</name>
        <dbReference type="ChEBI" id="CHEBI:18420"/>
    </cofactor>
</comment>
<feature type="compositionally biased region" description="Basic and acidic residues" evidence="13">
    <location>
        <begin position="191"/>
        <end position="204"/>
    </location>
</feature>
<keyword evidence="8" id="KW-0418">Kinase</keyword>
<reference evidence="16 17" key="1">
    <citation type="journal article" date="2023" name="BMC Biol.">
        <title>The compact genome of the sponge Oopsacas minuta (Hexactinellida) is lacking key metazoan core genes.</title>
        <authorList>
            <person name="Santini S."/>
            <person name="Schenkelaars Q."/>
            <person name="Jourda C."/>
            <person name="Duchesne M."/>
            <person name="Belahbib H."/>
            <person name="Rocher C."/>
            <person name="Selva M."/>
            <person name="Riesgo A."/>
            <person name="Vervoort M."/>
            <person name="Leys S.P."/>
            <person name="Kodjabachian L."/>
            <person name="Le Bivic A."/>
            <person name="Borchiellini C."/>
            <person name="Claverie J.M."/>
            <person name="Renard E."/>
        </authorList>
    </citation>
    <scope>NUCLEOTIDE SEQUENCE [LARGE SCALE GENOMIC DNA]</scope>
    <source>
        <strain evidence="16">SPO-2</strain>
    </source>
</reference>
<comment type="catalytic activity">
    <reaction evidence="10">
        <text>L-threonyl-[protein] + ATP = O-phospho-L-threonyl-[protein] + ADP + H(+)</text>
        <dbReference type="Rhea" id="RHEA:46608"/>
        <dbReference type="Rhea" id="RHEA-COMP:11060"/>
        <dbReference type="Rhea" id="RHEA-COMP:11605"/>
        <dbReference type="ChEBI" id="CHEBI:15378"/>
        <dbReference type="ChEBI" id="CHEBI:30013"/>
        <dbReference type="ChEBI" id="CHEBI:30616"/>
        <dbReference type="ChEBI" id="CHEBI:61977"/>
        <dbReference type="ChEBI" id="CHEBI:456216"/>
        <dbReference type="EC" id="2.7.11.1"/>
    </reaction>
</comment>
<dbReference type="EMBL" id="JAKMXF010000321">
    <property type="protein sequence ID" value="KAI6649507.1"/>
    <property type="molecule type" value="Genomic_DNA"/>
</dbReference>
<dbReference type="InterPro" id="IPR000719">
    <property type="entry name" value="Prot_kinase_dom"/>
</dbReference>
<dbReference type="Pfam" id="PF08477">
    <property type="entry name" value="Roc"/>
    <property type="match status" value="1"/>
</dbReference>
<keyword evidence="4" id="KW-0433">Leucine-rich repeat</keyword>
<dbReference type="PANTHER" id="PTHR48051:SF1">
    <property type="entry name" value="RAS SUPPRESSOR PROTEIN 1"/>
    <property type="match status" value="1"/>
</dbReference>
<comment type="catalytic activity">
    <reaction evidence="11">
        <text>L-seryl-[protein] + ATP = O-phospho-L-seryl-[protein] + ADP + H(+)</text>
        <dbReference type="Rhea" id="RHEA:17989"/>
        <dbReference type="Rhea" id="RHEA-COMP:9863"/>
        <dbReference type="Rhea" id="RHEA-COMP:11604"/>
        <dbReference type="ChEBI" id="CHEBI:15378"/>
        <dbReference type="ChEBI" id="CHEBI:29999"/>
        <dbReference type="ChEBI" id="CHEBI:30616"/>
        <dbReference type="ChEBI" id="CHEBI:83421"/>
        <dbReference type="ChEBI" id="CHEBI:456216"/>
        <dbReference type="EC" id="2.7.11.1"/>
    </reaction>
</comment>
<dbReference type="InterPro" id="IPR011009">
    <property type="entry name" value="Kinase-like_dom_sf"/>
</dbReference>
<dbReference type="Pfam" id="PF00560">
    <property type="entry name" value="LRR_1"/>
    <property type="match status" value="2"/>
</dbReference>
<keyword evidence="6" id="KW-0677">Repeat</keyword>
<evidence type="ECO:0000256" key="13">
    <source>
        <dbReference type="SAM" id="MobiDB-lite"/>
    </source>
</evidence>
<protein>
    <recommendedName>
        <fullName evidence="2">non-specific serine/threonine protein kinase</fullName>
        <ecNumber evidence="2">2.7.11.1</ecNumber>
    </recommendedName>
</protein>
<name>A0AAV7JLB8_9METZ</name>
<evidence type="ECO:0000256" key="4">
    <source>
        <dbReference type="ARBA" id="ARBA00022614"/>
    </source>
</evidence>
<gene>
    <name evidence="16" type="ORF">LOD99_11872</name>
</gene>
<evidence type="ECO:0000259" key="14">
    <source>
        <dbReference type="PROSITE" id="PS50011"/>
    </source>
</evidence>
<sequence>MSIISFLGLGSVFDTKLPIFGWLYDAIHKFVKEHDEEYKDNYTGDIRKELERQLYLIVSDHIHERLFQGVHRNIEEKVRHALMMRYNDEEIRKAVNYMSKSGKYGTAMHYVTCEGYAMILRILLERRGNPNLQAMNEETPLQRAIVLYNDAAQDFMKEAHLRVISVLLCFQADRQRLKPGTPKSQPTPIEDEFRKQAKSNDKGHMSTTAKNIRQGLVNQDLKKISKTLNNCNLGLLNLLSAQVPEFDDLSFEIGALYQAVKWNGRAAEYFNRGDIEPKSYRHKIDGTLVDDPLHPSIHIINFLDHMGKSYHKWGLELRDNLKFLTFLKDSFDIIFSHLHRTPEDNPKNGANLLHYFIMIPFYPLCESVLAHSPELIHRQDGMGNTPLHCAFFGAMEEERVYFPILDKVIHDDYMMHFFNFDKFNLAKQTILHLISERGTKTDKTVENIGKMICLYISEKIQKNRHLKVDMNIIGSSGWTPFLQLCYKDDPLAVSMAEFAHEQVIDINLTCPGTKYTALHHAVRFQNKRICELLLRNDNFSELRVTSFDLITKRASLKLIEMGFKYAPKWAIEEYKKATYNTEKVLLKRLTLHQPNDREYGEIIWEDMEDLTASPLIEVLIIQWDELFDSIVYHQSLEVVDSCRGLKFALELGYKDYVKPLICNMVGVTKERTRRRGNNDVNKRLLMDFHEGHLNTWCLENILDMITDDNFKFDRCPKVPGHIRDNLEMNLTFKFVVSVDLGGNSLDRIPDSLLFLTEITHLNLLNNDIEYIPDVPFFANMSQTSKQPLPSLKDLNISSNRLEGIIPLWIICHKKLEKLSLAMNKLNFVEDNKFDELGIKDFTTKLADVNLQKNTLTFIPRYIQYLKETSNLNMSNNEIKRVPSEIWMLFKLMNLDLADNKIEEIEYPCKDCANYKINDQEDTNQAIILEGKKMGEDSCRLRELKLSGNQLKNPPNGLVCITPKLHRLNVKDNKNITYLDLRFLPKFLRYLDYSGCGIKQIIFSVENTPCFASSINLVQQGLCDHLKHRHVKFLFLSDFYLNGNKNLENIILGEEDDKEMLYFPSLKYLHLHENNLLGLPPHIGYQKNLETLDISDNTNLKVLPKELGNLKIYKKLQSMRRDNLTLDGIDKEASLPVVLNILRSIGTKCHDNRRFKLALVGYQGRGKTTLLKTLQSKSINDILSTEGIDINKWDLINPDDKSQKIEFEAWDFAGQQDYYPTHHCFLSPRSVYLLVFRACDRQKGISELDGWLKSLEMMAPGCPVLLVGTHIDEIEQESLQNLAQEILIKYHPDKGPFPMIADICFITCKPGLIASNKEQVKSLKKAIYEVASHLHVGNTNSQVTYKPKSDAKHSNAFINQKVPEIYKRLEKCIVVKAKEMKKNNLPPFVNFEELWATIGTELFKEKDLLQDGLEYLHHLGLVLNFETTHLRDIYFLDPQWLSKSMAILIRNHHIPPTDQSKNEEEHNNKTFLENLLDTGIVDGCQLKSYLHDKNQQLCEWIDTYVELLEKFEVVLKIDNDQILVPSFLPERHIYSERTKIDFRNLENIDADLYHLERLWFLDHVPYGFWARFISRLRGDKTIQELFNISLPKSSTNIKYCLSKSTFEIHYKGCTLLEVILDESSTINRYDKVPGLIKHYFSIHVHVNLLVWSVFSIDTRNSCENSMELSHPDQIQIIDNIKNLLPDAAILLHKLSDHYKNLLSNWYKNIAHFVSTEDNKRDPLIFYTPCQKCSRGIEDLDERETSIRAVSNMGGSYVYYGKKRVNIFSSEECIIFFYGGNRKICRIHNWMNFRVVCPDLSFVHMNKNAQKSYKVEIFTKDILGVGGFGLVCKGILTPLETTPCKIHTIINDDDGEPEISTCDENETVALKFLVKYPDQKSENFSHFLRDVGYSEQELLEMHTSILTEMSFCIKLEHPNVVQLLNVGFETFFF</sequence>
<dbReference type="SUPFAM" id="SSF52540">
    <property type="entry name" value="P-loop containing nucleoside triphosphate hydrolases"/>
    <property type="match status" value="1"/>
</dbReference>
<dbReference type="InterPro" id="IPR036770">
    <property type="entry name" value="Ankyrin_rpt-contain_sf"/>
</dbReference>
<dbReference type="GO" id="GO:0005737">
    <property type="term" value="C:cytoplasm"/>
    <property type="evidence" value="ECO:0007669"/>
    <property type="project" value="TreeGrafter"/>
</dbReference>
<dbReference type="Gene3D" id="3.80.10.10">
    <property type="entry name" value="Ribonuclease Inhibitor"/>
    <property type="match status" value="3"/>
</dbReference>
<evidence type="ECO:0000256" key="6">
    <source>
        <dbReference type="ARBA" id="ARBA00022737"/>
    </source>
</evidence>
<dbReference type="Pfam" id="PF16095">
    <property type="entry name" value="COR-A"/>
    <property type="match status" value="1"/>
</dbReference>
<dbReference type="GO" id="GO:0005525">
    <property type="term" value="F:GTP binding"/>
    <property type="evidence" value="ECO:0007669"/>
    <property type="project" value="UniProtKB-KW"/>
</dbReference>
<dbReference type="Proteomes" id="UP001165289">
    <property type="component" value="Unassembled WGS sequence"/>
</dbReference>
<evidence type="ECO:0000256" key="9">
    <source>
        <dbReference type="ARBA" id="ARBA00022840"/>
    </source>
</evidence>
<dbReference type="SMART" id="SM00248">
    <property type="entry name" value="ANK"/>
    <property type="match status" value="3"/>
</dbReference>
<dbReference type="PROSITE" id="PS51424">
    <property type="entry name" value="ROC"/>
    <property type="match status" value="1"/>
</dbReference>
<dbReference type="Gene3D" id="3.40.50.300">
    <property type="entry name" value="P-loop containing nucleotide triphosphate hydrolases"/>
    <property type="match status" value="1"/>
</dbReference>
<organism evidence="16 17">
    <name type="scientific">Oopsacas minuta</name>
    <dbReference type="NCBI Taxonomy" id="111878"/>
    <lineage>
        <taxon>Eukaryota</taxon>
        <taxon>Metazoa</taxon>
        <taxon>Porifera</taxon>
        <taxon>Hexactinellida</taxon>
        <taxon>Hexasterophora</taxon>
        <taxon>Lyssacinosida</taxon>
        <taxon>Leucopsacidae</taxon>
        <taxon>Oopsacas</taxon>
    </lineage>
</organism>
<dbReference type="EC" id="2.7.11.1" evidence="2"/>
<dbReference type="InterPro" id="IPR020859">
    <property type="entry name" value="ROC"/>
</dbReference>
<evidence type="ECO:0000256" key="5">
    <source>
        <dbReference type="ARBA" id="ARBA00022679"/>
    </source>
</evidence>
<dbReference type="InterPro" id="IPR032171">
    <property type="entry name" value="COR-A"/>
</dbReference>
<evidence type="ECO:0000256" key="11">
    <source>
        <dbReference type="ARBA" id="ARBA00048679"/>
    </source>
</evidence>
<keyword evidence="5" id="KW-0808">Transferase</keyword>
<dbReference type="Gene3D" id="1.25.40.20">
    <property type="entry name" value="Ankyrin repeat-containing domain"/>
    <property type="match status" value="2"/>
</dbReference>
<keyword evidence="3" id="KW-0723">Serine/threonine-protein kinase</keyword>
<dbReference type="GO" id="GO:0009966">
    <property type="term" value="P:regulation of signal transduction"/>
    <property type="evidence" value="ECO:0007669"/>
    <property type="project" value="UniProtKB-ARBA"/>
</dbReference>
<evidence type="ECO:0000256" key="1">
    <source>
        <dbReference type="ARBA" id="ARBA00001946"/>
    </source>
</evidence>
<comment type="caution">
    <text evidence="16">The sequence shown here is derived from an EMBL/GenBank/DDBJ whole genome shotgun (WGS) entry which is preliminary data.</text>
</comment>
<dbReference type="InterPro" id="IPR001611">
    <property type="entry name" value="Leu-rich_rpt"/>
</dbReference>
<evidence type="ECO:0000256" key="8">
    <source>
        <dbReference type="ARBA" id="ARBA00022777"/>
    </source>
</evidence>
<keyword evidence="7 12" id="KW-0547">Nucleotide-binding</keyword>
<dbReference type="SMART" id="SM00369">
    <property type="entry name" value="LRR_TYP"/>
    <property type="match status" value="4"/>
</dbReference>
<proteinExistence type="predicted"/>
<evidence type="ECO:0000313" key="16">
    <source>
        <dbReference type="EMBL" id="KAI6649507.1"/>
    </source>
</evidence>
<evidence type="ECO:0000256" key="3">
    <source>
        <dbReference type="ARBA" id="ARBA00022527"/>
    </source>
</evidence>
<dbReference type="InterPro" id="IPR017441">
    <property type="entry name" value="Protein_kinase_ATP_BS"/>
</dbReference>
<dbReference type="PROSITE" id="PS00107">
    <property type="entry name" value="PROTEIN_KINASE_ATP"/>
    <property type="match status" value="1"/>
</dbReference>
<dbReference type="InterPro" id="IPR050216">
    <property type="entry name" value="LRR_domain-containing"/>
</dbReference>
<evidence type="ECO:0000313" key="17">
    <source>
        <dbReference type="Proteomes" id="UP001165289"/>
    </source>
</evidence>
<dbReference type="SUPFAM" id="SSF48403">
    <property type="entry name" value="Ankyrin repeat"/>
    <property type="match status" value="1"/>
</dbReference>
<feature type="region of interest" description="Disordered" evidence="13">
    <location>
        <begin position="177"/>
        <end position="209"/>
    </location>
</feature>
<dbReference type="Gene3D" id="3.30.70.1390">
    <property type="entry name" value="ROC domain from the Parkinson's disease-associated leucine-rich repeat kinase 2"/>
    <property type="match status" value="1"/>
</dbReference>
<feature type="domain" description="Protein kinase" evidence="14">
    <location>
        <begin position="1815"/>
        <end position="1931"/>
    </location>
</feature>
<dbReference type="InterPro" id="IPR027417">
    <property type="entry name" value="P-loop_NTPase"/>
</dbReference>
<dbReference type="SUPFAM" id="SSF56112">
    <property type="entry name" value="Protein kinase-like (PK-like)"/>
    <property type="match status" value="1"/>
</dbReference>
<evidence type="ECO:0000256" key="12">
    <source>
        <dbReference type="PROSITE-ProRule" id="PRU10141"/>
    </source>
</evidence>
<feature type="binding site" evidence="12">
    <location>
        <position position="1843"/>
    </location>
    <ligand>
        <name>ATP</name>
        <dbReference type="ChEBI" id="CHEBI:30616"/>
    </ligand>
</feature>
<dbReference type="InterPro" id="IPR002110">
    <property type="entry name" value="Ankyrin_rpt"/>
</dbReference>
<dbReference type="PROSITE" id="PS50011">
    <property type="entry name" value="PROTEIN_KINASE_DOM"/>
    <property type="match status" value="1"/>
</dbReference>
<dbReference type="PANTHER" id="PTHR48051">
    <property type="match status" value="1"/>
</dbReference>
<dbReference type="GO" id="GO:0005524">
    <property type="term" value="F:ATP binding"/>
    <property type="evidence" value="ECO:0007669"/>
    <property type="project" value="UniProtKB-UniRule"/>
</dbReference>
<dbReference type="SUPFAM" id="SSF52058">
    <property type="entry name" value="L domain-like"/>
    <property type="match status" value="2"/>
</dbReference>
<feature type="domain" description="Roc" evidence="15">
    <location>
        <begin position="1147"/>
        <end position="1333"/>
    </location>
</feature>
<accession>A0AAV7JLB8</accession>
<evidence type="ECO:0000256" key="7">
    <source>
        <dbReference type="ARBA" id="ARBA00022741"/>
    </source>
</evidence>
<dbReference type="PRINTS" id="PR00449">
    <property type="entry name" value="RASTRNSFRMNG"/>
</dbReference>
<evidence type="ECO:0000259" key="15">
    <source>
        <dbReference type="PROSITE" id="PS51424"/>
    </source>
</evidence>
<dbReference type="InterPro" id="IPR032675">
    <property type="entry name" value="LRR_dom_sf"/>
</dbReference>